<protein>
    <recommendedName>
        <fullName evidence="3">DUF304 domain-containing protein</fullName>
    </recommendedName>
</protein>
<gene>
    <name evidence="2" type="ORF">S01H1_73428</name>
</gene>
<evidence type="ECO:0008006" key="3">
    <source>
        <dbReference type="Google" id="ProtNLM"/>
    </source>
</evidence>
<feature type="non-terminal residue" evidence="2">
    <location>
        <position position="120"/>
    </location>
</feature>
<evidence type="ECO:0000313" key="2">
    <source>
        <dbReference type="EMBL" id="GAG29320.1"/>
    </source>
</evidence>
<keyword evidence="1" id="KW-0812">Transmembrane</keyword>
<reference evidence="2" key="1">
    <citation type="journal article" date="2014" name="Front. Microbiol.">
        <title>High frequency of phylogenetically diverse reductive dehalogenase-homologous genes in deep subseafloor sedimentary metagenomes.</title>
        <authorList>
            <person name="Kawai M."/>
            <person name="Futagami T."/>
            <person name="Toyoda A."/>
            <person name="Takaki Y."/>
            <person name="Nishi S."/>
            <person name="Hori S."/>
            <person name="Arai W."/>
            <person name="Tsubouchi T."/>
            <person name="Morono Y."/>
            <person name="Uchiyama I."/>
            <person name="Ito T."/>
            <person name="Fujiyama A."/>
            <person name="Inagaki F."/>
            <person name="Takami H."/>
        </authorList>
    </citation>
    <scope>NUCLEOTIDE SEQUENCE</scope>
    <source>
        <strain evidence="2">Expedition CK06-06</strain>
    </source>
</reference>
<evidence type="ECO:0000256" key="1">
    <source>
        <dbReference type="SAM" id="Phobius"/>
    </source>
</evidence>
<accession>X0WF75</accession>
<proteinExistence type="predicted"/>
<feature type="transmembrane region" description="Helical" evidence="1">
    <location>
        <begin position="48"/>
        <end position="68"/>
    </location>
</feature>
<organism evidence="2">
    <name type="scientific">marine sediment metagenome</name>
    <dbReference type="NCBI Taxonomy" id="412755"/>
    <lineage>
        <taxon>unclassified sequences</taxon>
        <taxon>metagenomes</taxon>
        <taxon>ecological metagenomes</taxon>
    </lineage>
</organism>
<name>X0WF75_9ZZZZ</name>
<keyword evidence="1" id="KW-0472">Membrane</keyword>
<comment type="caution">
    <text evidence="2">The sequence shown here is derived from an EMBL/GenBank/DDBJ whole genome shotgun (WGS) entry which is preliminary data.</text>
</comment>
<feature type="transmembrane region" description="Helical" evidence="1">
    <location>
        <begin position="21"/>
        <end position="42"/>
    </location>
</feature>
<sequence>MREVVEQPRRSARVSVIWSGVLYTPFFLAALAGAGVLIRSLADDFEGGTAVGVVIVGVVALLTGYQTIQALRDLFTKPVETRGVVERKWSRSDFFVARSHYVMVKRNVFHIEPFEFVEVE</sequence>
<dbReference type="EMBL" id="BARS01049060">
    <property type="protein sequence ID" value="GAG29320.1"/>
    <property type="molecule type" value="Genomic_DNA"/>
</dbReference>
<dbReference type="AlphaFoldDB" id="X0WF75"/>
<keyword evidence="1" id="KW-1133">Transmembrane helix</keyword>